<dbReference type="KEGG" id="lwd:JCM16777_0326"/>
<evidence type="ECO:0000313" key="2">
    <source>
        <dbReference type="Proteomes" id="UP000321943"/>
    </source>
</evidence>
<protein>
    <submittedName>
        <fullName evidence="1">Uncharacterized protein</fullName>
    </submittedName>
</protein>
<gene>
    <name evidence="1" type="ORF">JCM16777_0326</name>
</gene>
<organism evidence="1 2">
    <name type="scientific">Leptotrichia wadei</name>
    <dbReference type="NCBI Taxonomy" id="157687"/>
    <lineage>
        <taxon>Bacteria</taxon>
        <taxon>Fusobacteriati</taxon>
        <taxon>Fusobacteriota</taxon>
        <taxon>Fusobacteriia</taxon>
        <taxon>Fusobacteriales</taxon>
        <taxon>Leptotrichiaceae</taxon>
        <taxon>Leptotrichia</taxon>
    </lineage>
</organism>
<accession>A0A7U6QYK7</accession>
<reference evidence="1 2" key="1">
    <citation type="submission" date="2019-07" db="EMBL/GenBank/DDBJ databases">
        <title>Complete Genome Sequence of Leptotrichia wadei Strain JCM16777.</title>
        <authorList>
            <person name="Watanabe S."/>
            <person name="Cui L."/>
        </authorList>
    </citation>
    <scope>NUCLEOTIDE SEQUENCE [LARGE SCALE GENOMIC DNA]</scope>
    <source>
        <strain evidence="1 2">JCM16777</strain>
    </source>
</reference>
<dbReference type="GeneID" id="84803687"/>
<dbReference type="EMBL" id="AP019829">
    <property type="protein sequence ID" value="BBM42082.1"/>
    <property type="molecule type" value="Genomic_DNA"/>
</dbReference>
<dbReference type="RefSeq" id="WP_018499354.1">
    <property type="nucleotide sequence ID" value="NZ_AP019829.2"/>
</dbReference>
<sequence>MNRKGKITAIEINEIKNALKYGYIHYRELDSFFRNNLLGSDPLMIRTYVEEITFKVVKTIEDNINPTKLPDNATRNYYYKLYQYIKRSGTIFRIIDDDDKLREVRNGREVYEHLSYLLAEGKYNKEVRKSNKITKIIQSIIEKGLQEMQKKVSSFVFGLLEIKEVENQRDLLIIYVLSTLSVDQKEIERIIKELDSELRKGKDANNNNKYLFQRRILIKILDIYKNFLN</sequence>
<evidence type="ECO:0000313" key="1">
    <source>
        <dbReference type="EMBL" id="BBM42082.1"/>
    </source>
</evidence>
<dbReference type="Proteomes" id="UP000321943">
    <property type="component" value="Chromosome"/>
</dbReference>
<dbReference type="AlphaFoldDB" id="A0A7U6QYK7"/>
<name>A0A7U6QYK7_9FUSO</name>
<proteinExistence type="predicted"/>